<dbReference type="Pfam" id="PF05833">
    <property type="entry name" value="NFACT_N"/>
    <property type="match status" value="1"/>
</dbReference>
<dbReference type="GO" id="GO:0043023">
    <property type="term" value="F:ribosomal large subunit binding"/>
    <property type="evidence" value="ECO:0007669"/>
    <property type="project" value="TreeGrafter"/>
</dbReference>
<sequence>MVKNYFTLYHLSAEMKTTIEGGYIFEIFTRQKNELYISLLTKSKERLALVATASHAKLALYFQQESLSRRKNAVTLMKVLNDLQIQRFSISEFERILYLDLEQNYRLALQIYSSDTNFFLLKNNVIIDAFKNSNDVICEKLIEKNQTHIFSNLESLINNFSVFKANFNTVFNGNIISCLQEILPGFDRHLIKELIFRSDFKNGTEPNLEKLHVELEGLFYELISPNPRVYYENGRLARMSIIDESGLNENDSERFDSVGEAFRFYSYRLYQEENSGKERDDLIKKVEKQKDKTLRKIATINDEKSSDRSQKYEQYGKLILMNLYLLKKGLKEINIQNVFENNREEKIQLEPSKTPSENAEVYFLKAKKSKQSASLIASRIEKTRSVLAEQEKILQELLAMEKPRDFQKWHRQNLSRLGKLGLISQDEVTQDMLFRRFTISKSAELWVGKNAANNDLLTFRHARPNDIWLHARGVSGSHCVLKTAGICARQDIERAAEIAAYYSAAKSSEFVPVIYTPKKYVRKPKGALPGAVKIEREEVLLVRPRIIEE</sequence>
<accession>B3QVD4</accession>
<dbReference type="GO" id="GO:1990112">
    <property type="term" value="C:RQC complex"/>
    <property type="evidence" value="ECO:0007669"/>
    <property type="project" value="TreeGrafter"/>
</dbReference>
<dbReference type="GO" id="GO:0000049">
    <property type="term" value="F:tRNA binding"/>
    <property type="evidence" value="ECO:0007669"/>
    <property type="project" value="TreeGrafter"/>
</dbReference>
<organism evidence="2 3">
    <name type="scientific">Chloroherpeton thalassium (strain ATCC 35110 / GB-78)</name>
    <dbReference type="NCBI Taxonomy" id="517418"/>
    <lineage>
        <taxon>Bacteria</taxon>
        <taxon>Pseudomonadati</taxon>
        <taxon>Chlorobiota</taxon>
        <taxon>Chlorobiia</taxon>
        <taxon>Chlorobiales</taxon>
        <taxon>Chloroherpetonaceae</taxon>
        <taxon>Chloroherpeton</taxon>
    </lineage>
</organism>
<gene>
    <name evidence="2" type="ordered locus">Ctha_2082</name>
</gene>
<feature type="domain" description="NFACT RNA-binding" evidence="1">
    <location>
        <begin position="434"/>
        <end position="526"/>
    </location>
</feature>
<reference evidence="2 3" key="1">
    <citation type="submission" date="2008-06" db="EMBL/GenBank/DDBJ databases">
        <title>Complete sequence of Chloroherpeton thalassium ATCC 35110.</title>
        <authorList>
            <consortium name="US DOE Joint Genome Institute"/>
            <person name="Lucas S."/>
            <person name="Copeland A."/>
            <person name="Lapidus A."/>
            <person name="Glavina del Rio T."/>
            <person name="Dalin E."/>
            <person name="Tice H."/>
            <person name="Bruce D."/>
            <person name="Goodwin L."/>
            <person name="Pitluck S."/>
            <person name="Schmutz J."/>
            <person name="Larimer F."/>
            <person name="Land M."/>
            <person name="Hauser L."/>
            <person name="Kyrpides N."/>
            <person name="Mikhailova N."/>
            <person name="Liu Z."/>
            <person name="Li T."/>
            <person name="Zhao F."/>
            <person name="Overmann J."/>
            <person name="Bryant D.A."/>
            <person name="Richardson P."/>
        </authorList>
    </citation>
    <scope>NUCLEOTIDE SEQUENCE [LARGE SCALE GENOMIC DNA]</scope>
    <source>
        <strain evidence="3">ATCC 35110 / GB-78</strain>
    </source>
</reference>
<dbReference type="eggNOG" id="COG1293">
    <property type="taxonomic scope" value="Bacteria"/>
</dbReference>
<protein>
    <recommendedName>
        <fullName evidence="1">NFACT RNA-binding domain-containing protein</fullName>
    </recommendedName>
</protein>
<dbReference type="RefSeq" id="WP_012500617.1">
    <property type="nucleotide sequence ID" value="NC_011026.1"/>
</dbReference>
<proteinExistence type="predicted"/>
<evidence type="ECO:0000313" key="2">
    <source>
        <dbReference type="EMBL" id="ACF14534.1"/>
    </source>
</evidence>
<dbReference type="GO" id="GO:0072344">
    <property type="term" value="P:rescue of stalled ribosome"/>
    <property type="evidence" value="ECO:0007669"/>
    <property type="project" value="TreeGrafter"/>
</dbReference>
<dbReference type="InterPro" id="IPR008532">
    <property type="entry name" value="NFACT_RNA-bd"/>
</dbReference>
<dbReference type="AlphaFoldDB" id="B3QVD4"/>
<dbReference type="Gene3D" id="2.30.310.10">
    <property type="entry name" value="ibrinogen binding protein from staphylococcus aureus domain"/>
    <property type="match status" value="1"/>
</dbReference>
<dbReference type="KEGG" id="cts:Ctha_2082"/>
<dbReference type="PANTHER" id="PTHR15239:SF6">
    <property type="entry name" value="RIBOSOME QUALITY CONTROL COMPLEX SUBUNIT NEMF"/>
    <property type="match status" value="1"/>
</dbReference>
<keyword evidence="3" id="KW-1185">Reference proteome</keyword>
<dbReference type="Proteomes" id="UP000001208">
    <property type="component" value="Chromosome"/>
</dbReference>
<dbReference type="EMBL" id="CP001100">
    <property type="protein sequence ID" value="ACF14534.1"/>
    <property type="molecule type" value="Genomic_DNA"/>
</dbReference>
<dbReference type="Pfam" id="PF05670">
    <property type="entry name" value="NFACT-R_1"/>
    <property type="match status" value="1"/>
</dbReference>
<dbReference type="STRING" id="517418.Ctha_2082"/>
<dbReference type="HOGENOM" id="CLU_022481_1_0_10"/>
<evidence type="ECO:0000313" key="3">
    <source>
        <dbReference type="Proteomes" id="UP000001208"/>
    </source>
</evidence>
<dbReference type="PANTHER" id="PTHR15239">
    <property type="entry name" value="NUCLEAR EXPORT MEDIATOR FACTOR NEMF"/>
    <property type="match status" value="1"/>
</dbReference>
<dbReference type="InterPro" id="IPR051608">
    <property type="entry name" value="RQC_Subunit_NEMF"/>
</dbReference>
<name>B3QVD4_CHLT3</name>
<dbReference type="OrthoDB" id="9766163at2"/>
<evidence type="ECO:0000259" key="1">
    <source>
        <dbReference type="Pfam" id="PF05670"/>
    </source>
</evidence>